<feature type="chain" id="PRO_5032708164" evidence="1">
    <location>
        <begin position="32"/>
        <end position="488"/>
    </location>
</feature>
<dbReference type="EMBL" id="HG994373">
    <property type="protein sequence ID" value="CAF1763955.1"/>
    <property type="molecule type" value="Genomic_DNA"/>
</dbReference>
<dbReference type="Proteomes" id="UP001295469">
    <property type="component" value="Chromosome C09"/>
</dbReference>
<proteinExistence type="predicted"/>
<evidence type="ECO:0000313" key="2">
    <source>
        <dbReference type="EMBL" id="CAF1763955.1"/>
    </source>
</evidence>
<protein>
    <submittedName>
        <fullName evidence="2">(rape) hypothetical protein</fullName>
    </submittedName>
</protein>
<name>A0A816JCT5_BRANA</name>
<reference evidence="2" key="1">
    <citation type="submission" date="2021-01" db="EMBL/GenBank/DDBJ databases">
        <authorList>
            <consortium name="Genoscope - CEA"/>
            <person name="William W."/>
        </authorList>
    </citation>
    <scope>NUCLEOTIDE SEQUENCE</scope>
</reference>
<keyword evidence="1" id="KW-0732">Signal</keyword>
<dbReference type="AlphaFoldDB" id="A0A816JCT5"/>
<evidence type="ECO:0000256" key="1">
    <source>
        <dbReference type="SAM" id="SignalP"/>
    </source>
</evidence>
<organism evidence="2">
    <name type="scientific">Brassica napus</name>
    <name type="common">Rape</name>
    <dbReference type="NCBI Taxonomy" id="3708"/>
    <lineage>
        <taxon>Eukaryota</taxon>
        <taxon>Viridiplantae</taxon>
        <taxon>Streptophyta</taxon>
        <taxon>Embryophyta</taxon>
        <taxon>Tracheophyta</taxon>
        <taxon>Spermatophyta</taxon>
        <taxon>Magnoliopsida</taxon>
        <taxon>eudicotyledons</taxon>
        <taxon>Gunneridae</taxon>
        <taxon>Pentapetalae</taxon>
        <taxon>rosids</taxon>
        <taxon>malvids</taxon>
        <taxon>Brassicales</taxon>
        <taxon>Brassicaceae</taxon>
        <taxon>Brassiceae</taxon>
        <taxon>Brassica</taxon>
    </lineage>
</organism>
<accession>A0A816JCT5</accession>
<gene>
    <name evidence="2" type="ORF">DARMORV10_C09P47680.1</name>
</gene>
<sequence>MVSRRSYSLIEIFSAWLFLLWLNSLITSDTAARRFQVSSPAASFTRKTHRSSPVTMEMVRSVNAAPPITTAGSAQSECKLTGSTRLSTATNHPLPWFSISHPVRVKPERDDLPPQHFASYSDERPEAELHCLTTAPSPTSLCSSAAVSELDPNRSLDVSFHCVVMDLRPSSGLDESYGSQYGNIGVLFLSWISVYAPLWIIVKRIVSPLRRLYYTPDIAAAPSHQGFCGAKLHWLNLCLQVTAGPIVQECCFARVAHDYVTAASLSHYAVSSIDDSSQSRSSFPNLLVAGTIVQECGLARITNYITAASPSHYAVSNIDGSSHSLLYLLSAICSHMLGLDECDDCMLRSLSVTNYWARHGSVEFRGLEPLRSSTMSSNFILSASLEVGLRTVNVAYGSRASHLKFLPLNIPAAYRCINVVFDYQLFFQTIAMGTKVEFSFGFLHFAEHDSPFDGSIFSCFLLFSNFILPSSVFPGSSGSVVNFDAFAL</sequence>
<feature type="signal peptide" evidence="1">
    <location>
        <begin position="1"/>
        <end position="31"/>
    </location>
</feature>